<evidence type="ECO:0000259" key="7">
    <source>
        <dbReference type="Pfam" id="PF04129"/>
    </source>
</evidence>
<sequence>MSGLKSLQQILPLKQHPLPVSNASSITTNSSLEHHRATLEQSDEVNLGDYLAQFQEYDQHLKQYKEKLVPVGEILREFSDELNNLSSSIIALEQQSSNLSKDSKHQKDVVEKLNPVILDVMIPPEIAKSILLGEITPQWVENLKFITEKKQTIPSLPESKSKEQLETGVKLLELKAVERIRDFMIGEIRKLRSSSKSSSQLIQLKLLEVKEAFQFLQSHHKQLADQLTTAYVYTMRWYYQSKFSKYLYALEKIQIRRVDTPVLGDHKAGEYLTLFDKRAEILHSDQSAIPSQIAETSPFPYWVEFVFNQFSLALVDNIIVEYLFMIEFFFQGNEKDSKWAGLMFKNVFEIGKEFLTYISNTADAYGILFIIRLVQNAEKKLHEMHIPVLDDYLNSLLLILWPHFTQIIDLNCESMKKAIVRSKKVQGLAPISTTQQFAQYFLALLRLSVNQAEPLVTCITRLRNEYESYLAKSTTLTGTEKEVFLYNNYFLVLSVLKNETANPFIEEQIEHFQMLTDAYTKH</sequence>
<dbReference type="GO" id="GO:0015031">
    <property type="term" value="P:protein transport"/>
    <property type="evidence" value="ECO:0007669"/>
    <property type="project" value="UniProtKB-KW"/>
</dbReference>
<dbReference type="GO" id="GO:0019905">
    <property type="term" value="F:syntaxin binding"/>
    <property type="evidence" value="ECO:0007669"/>
    <property type="project" value="TreeGrafter"/>
</dbReference>
<gene>
    <name evidence="9" type="primary">VPS52_0</name>
    <name evidence="9" type="ORF">Cantr_00142</name>
</gene>
<evidence type="ECO:0000256" key="1">
    <source>
        <dbReference type="ARBA" id="ARBA00004601"/>
    </source>
</evidence>
<dbReference type="AlphaFoldDB" id="A0A367YFI8"/>
<comment type="subcellular location">
    <subcellularLocation>
        <location evidence="1">Golgi apparatus</location>
        <location evidence="1">trans-Golgi network</location>
    </subcellularLocation>
</comment>
<dbReference type="GO" id="GO:0000938">
    <property type="term" value="C:GARP complex"/>
    <property type="evidence" value="ECO:0007669"/>
    <property type="project" value="TreeGrafter"/>
</dbReference>
<evidence type="ECO:0000259" key="8">
    <source>
        <dbReference type="Pfam" id="PF20655"/>
    </source>
</evidence>
<dbReference type="Proteomes" id="UP000253472">
    <property type="component" value="Unassembled WGS sequence"/>
</dbReference>
<dbReference type="Pfam" id="PF04129">
    <property type="entry name" value="Vps52_CC"/>
    <property type="match status" value="1"/>
</dbReference>
<evidence type="ECO:0000256" key="5">
    <source>
        <dbReference type="ARBA" id="ARBA00023034"/>
    </source>
</evidence>
<feature type="domain" description="Vps52 C-terminal" evidence="8">
    <location>
        <begin position="234"/>
        <end position="517"/>
    </location>
</feature>
<dbReference type="PANTHER" id="PTHR14190">
    <property type="entry name" value="SUPPRESSOR OF ACTIN MUTATIONS 2/VACUOLAR PROTEIN SORTING 52"/>
    <property type="match status" value="1"/>
</dbReference>
<evidence type="ECO:0000256" key="2">
    <source>
        <dbReference type="ARBA" id="ARBA00008180"/>
    </source>
</evidence>
<dbReference type="PANTHER" id="PTHR14190:SF7">
    <property type="entry name" value="VACUOLAR PROTEIN SORTING-ASSOCIATED PROTEIN 52 HOMOLOG"/>
    <property type="match status" value="1"/>
</dbReference>
<dbReference type="GO" id="GO:0042147">
    <property type="term" value="P:retrograde transport, endosome to Golgi"/>
    <property type="evidence" value="ECO:0007669"/>
    <property type="project" value="TreeGrafter"/>
</dbReference>
<evidence type="ECO:0000256" key="6">
    <source>
        <dbReference type="SAM" id="Coils"/>
    </source>
</evidence>
<dbReference type="OrthoDB" id="19482at2759"/>
<keyword evidence="5" id="KW-0333">Golgi apparatus</keyword>
<comment type="caution">
    <text evidence="9">The sequence shown here is derived from an EMBL/GenBank/DDBJ whole genome shotgun (WGS) entry which is preliminary data.</text>
</comment>
<keyword evidence="3" id="KW-0813">Transport</keyword>
<keyword evidence="6" id="KW-0175">Coiled coil</keyword>
<dbReference type="Pfam" id="PF20655">
    <property type="entry name" value="Vps52_C"/>
    <property type="match status" value="1"/>
</dbReference>
<dbReference type="STRING" id="5486.A0A367YFI8"/>
<reference evidence="9 10" key="1">
    <citation type="submission" date="2018-06" db="EMBL/GenBank/DDBJ databases">
        <title>Whole genome sequencing of Candida tropicalis (genome annotated by CSBL at Korea University).</title>
        <authorList>
            <person name="Ahn J."/>
        </authorList>
    </citation>
    <scope>NUCLEOTIDE SEQUENCE [LARGE SCALE GENOMIC DNA]</scope>
    <source>
        <strain evidence="9 10">ATCC 20962</strain>
    </source>
</reference>
<dbReference type="InterPro" id="IPR048319">
    <property type="entry name" value="Vps52_CC"/>
</dbReference>
<evidence type="ECO:0000256" key="4">
    <source>
        <dbReference type="ARBA" id="ARBA00022927"/>
    </source>
</evidence>
<dbReference type="GO" id="GO:0005829">
    <property type="term" value="C:cytosol"/>
    <property type="evidence" value="ECO:0007669"/>
    <property type="project" value="GOC"/>
</dbReference>
<feature type="domain" description="Vps52 coiled-coil" evidence="7">
    <location>
        <begin position="63"/>
        <end position="216"/>
    </location>
</feature>
<keyword evidence="10" id="KW-1185">Reference proteome</keyword>
<dbReference type="InterPro" id="IPR048361">
    <property type="entry name" value="Vps52_C"/>
</dbReference>
<accession>A0A367YFI8</accession>
<evidence type="ECO:0000313" key="10">
    <source>
        <dbReference type="Proteomes" id="UP000253472"/>
    </source>
</evidence>
<evidence type="ECO:0000256" key="3">
    <source>
        <dbReference type="ARBA" id="ARBA00022448"/>
    </source>
</evidence>
<keyword evidence="4" id="KW-0653">Protein transport</keyword>
<comment type="similarity">
    <text evidence="2">Belongs to the VPS52 family.</text>
</comment>
<dbReference type="GO" id="GO:0006896">
    <property type="term" value="P:Golgi to vacuole transport"/>
    <property type="evidence" value="ECO:0007669"/>
    <property type="project" value="TreeGrafter"/>
</dbReference>
<protein>
    <submittedName>
        <fullName evidence="9">Vacuolar protein sorting-associated protein 52</fullName>
    </submittedName>
</protein>
<name>A0A367YFI8_9ASCO</name>
<evidence type="ECO:0000313" key="9">
    <source>
        <dbReference type="EMBL" id="RCK64547.1"/>
    </source>
</evidence>
<organism evidence="9 10">
    <name type="scientific">Candida viswanathii</name>
    <dbReference type="NCBI Taxonomy" id="5486"/>
    <lineage>
        <taxon>Eukaryota</taxon>
        <taxon>Fungi</taxon>
        <taxon>Dikarya</taxon>
        <taxon>Ascomycota</taxon>
        <taxon>Saccharomycotina</taxon>
        <taxon>Pichiomycetes</taxon>
        <taxon>Debaryomycetaceae</taxon>
        <taxon>Candida/Lodderomyces clade</taxon>
        <taxon>Candida</taxon>
    </lineage>
</organism>
<feature type="coiled-coil region" evidence="6">
    <location>
        <begin position="75"/>
        <end position="102"/>
    </location>
</feature>
<dbReference type="EMBL" id="QLNQ01000022">
    <property type="protein sequence ID" value="RCK64547.1"/>
    <property type="molecule type" value="Genomic_DNA"/>
</dbReference>
<proteinExistence type="inferred from homology"/>
<dbReference type="GO" id="GO:0032456">
    <property type="term" value="P:endocytic recycling"/>
    <property type="evidence" value="ECO:0007669"/>
    <property type="project" value="TreeGrafter"/>
</dbReference>
<dbReference type="InterPro" id="IPR007258">
    <property type="entry name" value="Vps52"/>
</dbReference>